<feature type="domain" description="RNase H type-1" evidence="2">
    <location>
        <begin position="1"/>
        <end position="27"/>
    </location>
</feature>
<organism evidence="3 4">
    <name type="scientific">Lentinula raphanica</name>
    <dbReference type="NCBI Taxonomy" id="153919"/>
    <lineage>
        <taxon>Eukaryota</taxon>
        <taxon>Fungi</taxon>
        <taxon>Dikarya</taxon>
        <taxon>Basidiomycota</taxon>
        <taxon>Agaricomycotina</taxon>
        <taxon>Agaricomycetes</taxon>
        <taxon>Agaricomycetidae</taxon>
        <taxon>Agaricales</taxon>
        <taxon>Marasmiineae</taxon>
        <taxon>Omphalotaceae</taxon>
        <taxon>Lentinula</taxon>
    </lineage>
</organism>
<feature type="region of interest" description="Disordered" evidence="1">
    <location>
        <begin position="1"/>
        <end position="49"/>
    </location>
</feature>
<dbReference type="EMBL" id="MU806799">
    <property type="protein sequence ID" value="KAJ3832987.1"/>
    <property type="molecule type" value="Genomic_DNA"/>
</dbReference>
<evidence type="ECO:0000313" key="3">
    <source>
        <dbReference type="EMBL" id="KAJ3832987.1"/>
    </source>
</evidence>
<dbReference type="Proteomes" id="UP001163846">
    <property type="component" value="Unassembled WGS sequence"/>
</dbReference>
<keyword evidence="4" id="KW-1185">Reference proteome</keyword>
<dbReference type="AlphaFoldDB" id="A0AA38NYJ1"/>
<evidence type="ECO:0000256" key="1">
    <source>
        <dbReference type="SAM" id="MobiDB-lite"/>
    </source>
</evidence>
<dbReference type="GO" id="GO:0004523">
    <property type="term" value="F:RNA-DNA hybrid ribonuclease activity"/>
    <property type="evidence" value="ECO:0007669"/>
    <property type="project" value="InterPro"/>
</dbReference>
<dbReference type="InterPro" id="IPR002156">
    <property type="entry name" value="RNaseH_domain"/>
</dbReference>
<dbReference type="GO" id="GO:0003676">
    <property type="term" value="F:nucleic acid binding"/>
    <property type="evidence" value="ECO:0007669"/>
    <property type="project" value="InterPro"/>
</dbReference>
<dbReference type="PROSITE" id="PS50879">
    <property type="entry name" value="RNASE_H_1"/>
    <property type="match status" value="1"/>
</dbReference>
<feature type="non-terminal residue" evidence="3">
    <location>
        <position position="1"/>
    </location>
</feature>
<name>A0AA38NYJ1_9AGAR</name>
<dbReference type="SUPFAM" id="SSF53098">
    <property type="entry name" value="Ribonuclease H-like"/>
    <property type="match status" value="1"/>
</dbReference>
<dbReference type="Gene3D" id="3.30.420.10">
    <property type="entry name" value="Ribonuclease H-like superfamily/Ribonuclease H"/>
    <property type="match status" value="1"/>
</dbReference>
<reference evidence="3" key="1">
    <citation type="submission" date="2022-08" db="EMBL/GenBank/DDBJ databases">
        <authorList>
            <consortium name="DOE Joint Genome Institute"/>
            <person name="Min B."/>
            <person name="Riley R."/>
            <person name="Sierra-Patev S."/>
            <person name="Naranjo-Ortiz M."/>
            <person name="Looney B."/>
            <person name="Konkel Z."/>
            <person name="Slot J.C."/>
            <person name="Sakamoto Y."/>
            <person name="Steenwyk J.L."/>
            <person name="Rokas A."/>
            <person name="Carro J."/>
            <person name="Camarero S."/>
            <person name="Ferreira P."/>
            <person name="Molpeceres G."/>
            <person name="Ruiz-Duenas F.J."/>
            <person name="Serrano A."/>
            <person name="Henrissat B."/>
            <person name="Drula E."/>
            <person name="Hughes K.W."/>
            <person name="Mata J.L."/>
            <person name="Ishikawa N.K."/>
            <person name="Vargas-Isla R."/>
            <person name="Ushijima S."/>
            <person name="Smith C.A."/>
            <person name="Ahrendt S."/>
            <person name="Andreopoulos W."/>
            <person name="He G."/>
            <person name="Labutti K."/>
            <person name="Lipzen A."/>
            <person name="Ng V."/>
            <person name="Sandor L."/>
            <person name="Barry K."/>
            <person name="Martinez A.T."/>
            <person name="Xiao Y."/>
            <person name="Gibbons J.G."/>
            <person name="Terashima K."/>
            <person name="Hibbett D.S."/>
            <person name="Grigoriev I.V."/>
        </authorList>
    </citation>
    <scope>NUCLEOTIDE SEQUENCE</scope>
    <source>
        <strain evidence="3">TFB9207</strain>
    </source>
</reference>
<feature type="compositionally biased region" description="Polar residues" evidence="1">
    <location>
        <begin position="27"/>
        <end position="40"/>
    </location>
</feature>
<evidence type="ECO:0000259" key="2">
    <source>
        <dbReference type="PROSITE" id="PS50879"/>
    </source>
</evidence>
<feature type="compositionally biased region" description="Basic and acidic residues" evidence="1">
    <location>
        <begin position="10"/>
        <end position="24"/>
    </location>
</feature>
<dbReference type="InterPro" id="IPR036397">
    <property type="entry name" value="RNaseH_sf"/>
</dbReference>
<evidence type="ECO:0000313" key="4">
    <source>
        <dbReference type="Proteomes" id="UP001163846"/>
    </source>
</evidence>
<sequence length="101" mass="11730">VNVSWVPGHKGVEGNERADQEAKRAATTRSSPKRTLSAQLRSALPRSRTAAVRVFRQKLESRHDEQWSRSPRYQKFRDIDPSTATIASRRYWKLSRDLPRK</sequence>
<dbReference type="Pfam" id="PF00075">
    <property type="entry name" value="RNase_H"/>
    <property type="match status" value="1"/>
</dbReference>
<feature type="non-terminal residue" evidence="3">
    <location>
        <position position="101"/>
    </location>
</feature>
<accession>A0AA38NYJ1</accession>
<proteinExistence type="predicted"/>
<comment type="caution">
    <text evidence="3">The sequence shown here is derived from an EMBL/GenBank/DDBJ whole genome shotgun (WGS) entry which is preliminary data.</text>
</comment>
<protein>
    <recommendedName>
        <fullName evidence="2">RNase H type-1 domain-containing protein</fullName>
    </recommendedName>
</protein>
<dbReference type="InterPro" id="IPR012337">
    <property type="entry name" value="RNaseH-like_sf"/>
</dbReference>
<gene>
    <name evidence="3" type="ORF">F5878DRAFT_509199</name>
</gene>